<dbReference type="PANTHER" id="PTHR34988">
    <property type="entry name" value="PROTEIN, PUTATIVE-RELATED"/>
    <property type="match status" value="1"/>
</dbReference>
<dbReference type="EMBL" id="CACRXK020002165">
    <property type="protein sequence ID" value="CAB3992998.1"/>
    <property type="molecule type" value="Genomic_DNA"/>
</dbReference>
<protein>
    <submittedName>
        <fullName evidence="1">Uncharacterized protein</fullName>
    </submittedName>
</protein>
<reference evidence="1" key="1">
    <citation type="submission" date="2020-04" db="EMBL/GenBank/DDBJ databases">
        <authorList>
            <person name="Alioto T."/>
            <person name="Alioto T."/>
            <person name="Gomez Garrido J."/>
        </authorList>
    </citation>
    <scope>NUCLEOTIDE SEQUENCE</scope>
    <source>
        <strain evidence="1">A484AB</strain>
    </source>
</reference>
<dbReference type="Gene3D" id="3.30.1330.80">
    <property type="entry name" value="Hypothetical protein, similar to alpha- acetolactate decarboxylase, domain 2"/>
    <property type="match status" value="2"/>
</dbReference>
<gene>
    <name evidence="1" type="ORF">PACLA_8A035610</name>
</gene>
<dbReference type="Pfam" id="PF03479">
    <property type="entry name" value="PCC"/>
    <property type="match status" value="2"/>
</dbReference>
<comment type="caution">
    <text evidence="1">The sequence shown here is derived from an EMBL/GenBank/DDBJ whole genome shotgun (WGS) entry which is preliminary data.</text>
</comment>
<dbReference type="PROSITE" id="PS51257">
    <property type="entry name" value="PROKAR_LIPOPROTEIN"/>
    <property type="match status" value="1"/>
</dbReference>
<dbReference type="OrthoDB" id="2156856at2759"/>
<accession>A0A7D9DUF0</accession>
<evidence type="ECO:0000313" key="2">
    <source>
        <dbReference type="Proteomes" id="UP001152795"/>
    </source>
</evidence>
<dbReference type="AlphaFoldDB" id="A0A7D9DUF0"/>
<dbReference type="InterPro" id="IPR005175">
    <property type="entry name" value="PPC_dom"/>
</dbReference>
<keyword evidence="2" id="KW-1185">Reference proteome</keyword>
<dbReference type="PANTHER" id="PTHR34988:SF1">
    <property type="entry name" value="DNA-BINDING PROTEIN"/>
    <property type="match status" value="1"/>
</dbReference>
<dbReference type="SUPFAM" id="SSF117856">
    <property type="entry name" value="AF0104/ALDC/Ptd012-like"/>
    <property type="match status" value="2"/>
</dbReference>
<organism evidence="1 2">
    <name type="scientific">Paramuricea clavata</name>
    <name type="common">Red gorgonian</name>
    <name type="synonym">Violescent sea-whip</name>
    <dbReference type="NCBI Taxonomy" id="317549"/>
    <lineage>
        <taxon>Eukaryota</taxon>
        <taxon>Metazoa</taxon>
        <taxon>Cnidaria</taxon>
        <taxon>Anthozoa</taxon>
        <taxon>Octocorallia</taxon>
        <taxon>Malacalcyonacea</taxon>
        <taxon>Plexauridae</taxon>
        <taxon>Paramuricea</taxon>
    </lineage>
</organism>
<proteinExistence type="predicted"/>
<evidence type="ECO:0000313" key="1">
    <source>
        <dbReference type="EMBL" id="CAB3992998.1"/>
    </source>
</evidence>
<dbReference type="PROSITE" id="PS51742">
    <property type="entry name" value="PPC"/>
    <property type="match status" value="2"/>
</dbReference>
<sequence length="272" mass="29325">MSKYSSYAVTVSSGCDIVKYLKDFTTTQNFQAAFVVQCAGEVSRATLRMAESWNAYQPVKEVSDLTKIESFVGTISGGNGHLHASLSHKDGEVIGGHVFGPVVASGNVEIVVGECKNLSFTRTHDEQTGFPELLVLDRNAESNLQHESQGPTSQGEVDTTVDDLTIKTYALRLVPGEEICNGLNIFVSKHKLKEPFIMTCVGSVTKAVISVGQDEKVLTMEGYFEIVSLLGTPKNLQISLSDKDGCVTTGHVTGELIVFTTAELVLGEKISE</sequence>
<dbReference type="Proteomes" id="UP001152795">
    <property type="component" value="Unassembled WGS sequence"/>
</dbReference>
<name>A0A7D9DUF0_PARCT</name>
<dbReference type="CDD" id="cd11378">
    <property type="entry name" value="DUF296"/>
    <property type="match status" value="2"/>
</dbReference>